<feature type="compositionally biased region" description="Basic and acidic residues" evidence="2">
    <location>
        <begin position="72"/>
        <end position="81"/>
    </location>
</feature>
<dbReference type="Pfam" id="PF02338">
    <property type="entry name" value="OTU"/>
    <property type="match status" value="1"/>
</dbReference>
<name>A0A9D4TWR3_CHLVU</name>
<dbReference type="EMBL" id="SIDB01000002">
    <property type="protein sequence ID" value="KAI3436325.1"/>
    <property type="molecule type" value="Genomic_DNA"/>
</dbReference>
<dbReference type="PANTHER" id="PTHR12419:SF10">
    <property type="entry name" value="DEUBIQUITINASE OTUD6B"/>
    <property type="match status" value="1"/>
</dbReference>
<evidence type="ECO:0000259" key="3">
    <source>
        <dbReference type="PROSITE" id="PS50802"/>
    </source>
</evidence>
<feature type="compositionally biased region" description="Basic and acidic residues" evidence="2">
    <location>
        <begin position="18"/>
        <end position="32"/>
    </location>
</feature>
<feature type="region of interest" description="Disordered" evidence="2">
    <location>
        <begin position="1"/>
        <end position="118"/>
    </location>
</feature>
<feature type="compositionally biased region" description="Basic residues" evidence="2">
    <location>
        <begin position="162"/>
        <end position="172"/>
    </location>
</feature>
<comment type="similarity">
    <text evidence="1">Belongs to the peptidase C85 family.</text>
</comment>
<feature type="compositionally biased region" description="Low complexity" evidence="2">
    <location>
        <begin position="384"/>
        <end position="393"/>
    </location>
</feature>
<gene>
    <name evidence="4" type="ORF">D9Q98_002378</name>
</gene>
<feature type="domain" description="OTU" evidence="3">
    <location>
        <begin position="212"/>
        <end position="367"/>
    </location>
</feature>
<proteinExistence type="inferred from homology"/>
<reference evidence="4" key="2">
    <citation type="submission" date="2020-11" db="EMBL/GenBank/DDBJ databases">
        <authorList>
            <person name="Cecchin M."/>
            <person name="Marcolungo L."/>
            <person name="Rossato M."/>
            <person name="Girolomoni L."/>
            <person name="Cosentino E."/>
            <person name="Cuine S."/>
            <person name="Li-Beisson Y."/>
            <person name="Delledonne M."/>
            <person name="Ballottari M."/>
        </authorList>
    </citation>
    <scope>NUCLEOTIDE SEQUENCE</scope>
    <source>
        <strain evidence="4">211/11P</strain>
        <tissue evidence="4">Whole cell</tissue>
    </source>
</reference>
<feature type="region of interest" description="Disordered" evidence="2">
    <location>
        <begin position="372"/>
        <end position="393"/>
    </location>
</feature>
<comment type="caution">
    <text evidence="4">The sequence shown here is derived from an EMBL/GenBank/DDBJ whole genome shotgun (WGS) entry which is preliminary data.</text>
</comment>
<feature type="compositionally biased region" description="Acidic residues" evidence="2">
    <location>
        <begin position="372"/>
        <end position="383"/>
    </location>
</feature>
<reference evidence="4" key="1">
    <citation type="journal article" date="2019" name="Plant J.">
        <title>Chlorella vulgaris genome assembly and annotation reveals the molecular basis for metabolic acclimation to high light conditions.</title>
        <authorList>
            <person name="Cecchin M."/>
            <person name="Marcolungo L."/>
            <person name="Rossato M."/>
            <person name="Girolomoni L."/>
            <person name="Cosentino E."/>
            <person name="Cuine S."/>
            <person name="Li-Beisson Y."/>
            <person name="Delledonne M."/>
            <person name="Ballottari M."/>
        </authorList>
    </citation>
    <scope>NUCLEOTIDE SEQUENCE</scope>
    <source>
        <strain evidence="4">211/11P</strain>
    </source>
</reference>
<dbReference type="InterPro" id="IPR050704">
    <property type="entry name" value="Peptidase_C85-like"/>
</dbReference>
<organism evidence="4 5">
    <name type="scientific">Chlorella vulgaris</name>
    <name type="common">Green alga</name>
    <dbReference type="NCBI Taxonomy" id="3077"/>
    <lineage>
        <taxon>Eukaryota</taxon>
        <taxon>Viridiplantae</taxon>
        <taxon>Chlorophyta</taxon>
        <taxon>core chlorophytes</taxon>
        <taxon>Trebouxiophyceae</taxon>
        <taxon>Chlorellales</taxon>
        <taxon>Chlorellaceae</taxon>
        <taxon>Chlorella clade</taxon>
        <taxon>Chlorella</taxon>
    </lineage>
</organism>
<evidence type="ECO:0000313" key="5">
    <source>
        <dbReference type="Proteomes" id="UP001055712"/>
    </source>
</evidence>
<dbReference type="SUPFAM" id="SSF54001">
    <property type="entry name" value="Cysteine proteinases"/>
    <property type="match status" value="1"/>
</dbReference>
<protein>
    <recommendedName>
        <fullName evidence="3">OTU domain-containing protein</fullName>
    </recommendedName>
</protein>
<evidence type="ECO:0000313" key="4">
    <source>
        <dbReference type="EMBL" id="KAI3436325.1"/>
    </source>
</evidence>
<dbReference type="CDD" id="cd22797">
    <property type="entry name" value="OTU_plant_OTU5-like"/>
    <property type="match status" value="1"/>
</dbReference>
<dbReference type="AlphaFoldDB" id="A0A9D4TWR3"/>
<evidence type="ECO:0000256" key="1">
    <source>
        <dbReference type="ARBA" id="ARBA00010407"/>
    </source>
</evidence>
<evidence type="ECO:0000256" key="2">
    <source>
        <dbReference type="SAM" id="MobiDB-lite"/>
    </source>
</evidence>
<dbReference type="GO" id="GO:0004843">
    <property type="term" value="F:cysteine-type deubiquitinase activity"/>
    <property type="evidence" value="ECO:0007669"/>
    <property type="project" value="TreeGrafter"/>
</dbReference>
<dbReference type="PROSITE" id="PS50802">
    <property type="entry name" value="OTU"/>
    <property type="match status" value="1"/>
</dbReference>
<keyword evidence="5" id="KW-1185">Reference proteome</keyword>
<sequence length="393" mass="42328">MGPRRGGGKSFLKAARAGKADAADDAHDHDAAPEQAPAPAPQPSSQPASKNKADAFLKQPEASADDSSSGDDAEKGGETRGKVVQRHKREQKILKEQVKRLGKKGKDEAAKLEAEMESRHAAELAALAGERKQTAAEIVAVADSLYTVHLSGEQDSEQQQKKPSKSQKRRDQRQREEAEREARIQAELAEAGDTARAIEERELQTILAPLGLSVHAIPPDGHCLYRALEDQLQRLPAEVAPPPAAAELEVGEELSFLVLRQKAAEYMRQHADEFKPFVLEEDATASSGSDDSFEAYCTELESTAAWGGQVELQALSHALQSHIAVYCADMPLVELGEEHKGTGRTLRLCYLRHAYGLGEHYESVVPGLGQVDEDDAAAAEQDDAPAAADVAAA</sequence>
<dbReference type="PANTHER" id="PTHR12419">
    <property type="entry name" value="OTU DOMAIN CONTAINING PROTEIN"/>
    <property type="match status" value="1"/>
</dbReference>
<dbReference type="GO" id="GO:0016579">
    <property type="term" value="P:protein deubiquitination"/>
    <property type="evidence" value="ECO:0007669"/>
    <property type="project" value="TreeGrafter"/>
</dbReference>
<dbReference type="InterPro" id="IPR003323">
    <property type="entry name" value="OTU_dom"/>
</dbReference>
<accession>A0A9D4TWR3</accession>
<dbReference type="Proteomes" id="UP001055712">
    <property type="component" value="Unassembled WGS sequence"/>
</dbReference>
<dbReference type="Gene3D" id="3.90.70.80">
    <property type="match status" value="1"/>
</dbReference>
<feature type="compositionally biased region" description="Basic and acidic residues" evidence="2">
    <location>
        <begin position="91"/>
        <end position="118"/>
    </location>
</feature>
<feature type="region of interest" description="Disordered" evidence="2">
    <location>
        <begin position="151"/>
        <end position="180"/>
    </location>
</feature>
<dbReference type="OrthoDB" id="415023at2759"/>
<dbReference type="InterPro" id="IPR038765">
    <property type="entry name" value="Papain-like_cys_pep_sf"/>
</dbReference>